<dbReference type="SUPFAM" id="SSF54001">
    <property type="entry name" value="Cysteine proteinases"/>
    <property type="match status" value="1"/>
</dbReference>
<dbReference type="InterPro" id="IPR013128">
    <property type="entry name" value="Peptidase_C1A"/>
</dbReference>
<sequence length="353" mass="38826">MALTLKGTTIFLALNLVLGLWASQAECRKPPEEASLRESHEQWMARHGRTYKDNAEKEQRLKIYKENLEYVKKFNSEGNQTFKLSLNRFADLTNEEFDYTRNGGLMVSSLSRPSRVNNSSIYDQTLFSSGGAPSSIDWRQKGAVTNVRDQGHSCGSCWAHATVAAVEGLTKLKTGKLPLLSEQQLVDCIINNQNTRGCKGGSPVDAFGYIEQNGGITGEWNYPYVGKDGICDQNRASQSAAKINGYALVPNNNEYALMNAVSKQPVAAFVSSRGKEVQFYSGGVFTGNCDPSTLDHVVAIVGYGTSKDGKKYWLIKNSWSSHWGENGYMRLERNSGIPEGRCGIAVDASYPTA</sequence>
<feature type="domain" description="Peptidase C1A papain C-terminal" evidence="9">
    <location>
        <begin position="132"/>
        <end position="352"/>
    </location>
</feature>
<feature type="signal peptide" evidence="8">
    <location>
        <begin position="1"/>
        <end position="27"/>
    </location>
</feature>
<dbReference type="GO" id="GO:0008234">
    <property type="term" value="F:cysteine-type peptidase activity"/>
    <property type="evidence" value="ECO:0007669"/>
    <property type="project" value="UniProtKB-KW"/>
</dbReference>
<dbReference type="InterPro" id="IPR039417">
    <property type="entry name" value="Peptidase_C1A_papain-like"/>
</dbReference>
<dbReference type="InterPro" id="IPR013201">
    <property type="entry name" value="Prot_inhib_I29"/>
</dbReference>
<dbReference type="InterPro" id="IPR000668">
    <property type="entry name" value="Peptidase_C1A_C"/>
</dbReference>
<dbReference type="AlphaFoldDB" id="W9QP83"/>
<keyword evidence="5" id="KW-0788">Thiol protease</keyword>
<keyword evidence="12" id="KW-1185">Reference proteome</keyword>
<keyword evidence="7" id="KW-0325">Glycoprotein</keyword>
<evidence type="ECO:0000256" key="2">
    <source>
        <dbReference type="ARBA" id="ARBA00022670"/>
    </source>
</evidence>
<comment type="similarity">
    <text evidence="1">Belongs to the peptidase C1 family.</text>
</comment>
<dbReference type="KEGG" id="mnt:21385079"/>
<evidence type="ECO:0000256" key="4">
    <source>
        <dbReference type="ARBA" id="ARBA00022801"/>
    </source>
</evidence>
<organism evidence="11 12">
    <name type="scientific">Morus notabilis</name>
    <dbReference type="NCBI Taxonomy" id="981085"/>
    <lineage>
        <taxon>Eukaryota</taxon>
        <taxon>Viridiplantae</taxon>
        <taxon>Streptophyta</taxon>
        <taxon>Embryophyta</taxon>
        <taxon>Tracheophyta</taxon>
        <taxon>Spermatophyta</taxon>
        <taxon>Magnoliopsida</taxon>
        <taxon>eudicotyledons</taxon>
        <taxon>Gunneridae</taxon>
        <taxon>Pentapetalae</taxon>
        <taxon>rosids</taxon>
        <taxon>fabids</taxon>
        <taxon>Rosales</taxon>
        <taxon>Moraceae</taxon>
        <taxon>Moreae</taxon>
        <taxon>Morus</taxon>
    </lineage>
</organism>
<evidence type="ECO:0000259" key="9">
    <source>
        <dbReference type="SMART" id="SM00645"/>
    </source>
</evidence>
<evidence type="ECO:0000256" key="3">
    <source>
        <dbReference type="ARBA" id="ARBA00022729"/>
    </source>
</evidence>
<name>W9QP83_9ROSA</name>
<dbReference type="Proteomes" id="UP000030645">
    <property type="component" value="Unassembled WGS sequence"/>
</dbReference>
<dbReference type="GO" id="GO:0006508">
    <property type="term" value="P:proteolysis"/>
    <property type="evidence" value="ECO:0007669"/>
    <property type="project" value="UniProtKB-KW"/>
</dbReference>
<dbReference type="STRING" id="981085.W9QP83"/>
<keyword evidence="2" id="KW-0645">Protease</keyword>
<dbReference type="SMART" id="SM00848">
    <property type="entry name" value="Inhibitor_I29"/>
    <property type="match status" value="1"/>
</dbReference>
<reference evidence="12" key="1">
    <citation type="submission" date="2013-01" db="EMBL/GenBank/DDBJ databases">
        <title>Draft Genome Sequence of a Mulberry Tree, Morus notabilis C.K. Schneid.</title>
        <authorList>
            <person name="He N."/>
            <person name="Zhao S."/>
        </authorList>
    </citation>
    <scope>NUCLEOTIDE SEQUENCE</scope>
</reference>
<dbReference type="EMBL" id="KE343885">
    <property type="protein sequence ID" value="EXB44999.1"/>
    <property type="molecule type" value="Genomic_DNA"/>
</dbReference>
<dbReference type="SMART" id="SM00645">
    <property type="entry name" value="Pept_C1"/>
    <property type="match status" value="1"/>
</dbReference>
<dbReference type="OrthoDB" id="10259130at2759"/>
<dbReference type="Gene3D" id="3.90.70.10">
    <property type="entry name" value="Cysteine proteinases"/>
    <property type="match status" value="1"/>
</dbReference>
<evidence type="ECO:0000313" key="12">
    <source>
        <dbReference type="Proteomes" id="UP000030645"/>
    </source>
</evidence>
<dbReference type="InterPro" id="IPR025661">
    <property type="entry name" value="Pept_asp_AS"/>
</dbReference>
<keyword evidence="4" id="KW-0378">Hydrolase</keyword>
<protein>
    <submittedName>
        <fullName evidence="11">Uncharacterized protein</fullName>
    </submittedName>
</protein>
<evidence type="ECO:0000256" key="1">
    <source>
        <dbReference type="ARBA" id="ARBA00008455"/>
    </source>
</evidence>
<keyword evidence="6" id="KW-1015">Disulfide bond</keyword>
<feature type="domain" description="Cathepsin propeptide inhibitor" evidence="10">
    <location>
        <begin position="40"/>
        <end position="97"/>
    </location>
</feature>
<gene>
    <name evidence="11" type="ORF">L484_001478</name>
</gene>
<dbReference type="PANTHER" id="PTHR12411">
    <property type="entry name" value="CYSTEINE PROTEASE FAMILY C1-RELATED"/>
    <property type="match status" value="1"/>
</dbReference>
<dbReference type="Pfam" id="PF00112">
    <property type="entry name" value="Peptidase_C1"/>
    <property type="match status" value="1"/>
</dbReference>
<evidence type="ECO:0000256" key="5">
    <source>
        <dbReference type="ARBA" id="ARBA00022807"/>
    </source>
</evidence>
<feature type="chain" id="PRO_5018548823" evidence="8">
    <location>
        <begin position="28"/>
        <end position="353"/>
    </location>
</feature>
<dbReference type="PRINTS" id="PR00705">
    <property type="entry name" value="PAPAIN"/>
</dbReference>
<accession>W9QP83</accession>
<dbReference type="FunFam" id="3.90.70.10:FF:000067">
    <property type="entry name" value="Senescence-specific cysteine protease"/>
    <property type="match status" value="1"/>
</dbReference>
<evidence type="ECO:0000256" key="6">
    <source>
        <dbReference type="ARBA" id="ARBA00023157"/>
    </source>
</evidence>
<proteinExistence type="inferred from homology"/>
<evidence type="ECO:0000259" key="10">
    <source>
        <dbReference type="SMART" id="SM00848"/>
    </source>
</evidence>
<dbReference type="Pfam" id="PF08246">
    <property type="entry name" value="Inhibitor_I29"/>
    <property type="match status" value="1"/>
</dbReference>
<evidence type="ECO:0000256" key="8">
    <source>
        <dbReference type="SAM" id="SignalP"/>
    </source>
</evidence>
<dbReference type="PROSITE" id="PS00640">
    <property type="entry name" value="THIOL_PROTEASE_ASN"/>
    <property type="match status" value="1"/>
</dbReference>
<dbReference type="eggNOG" id="KOG1543">
    <property type="taxonomic scope" value="Eukaryota"/>
</dbReference>
<keyword evidence="3 8" id="KW-0732">Signal</keyword>
<evidence type="ECO:0000313" key="11">
    <source>
        <dbReference type="EMBL" id="EXB44999.1"/>
    </source>
</evidence>
<dbReference type="CDD" id="cd02248">
    <property type="entry name" value="Peptidase_C1A"/>
    <property type="match status" value="1"/>
</dbReference>
<evidence type="ECO:0000256" key="7">
    <source>
        <dbReference type="ARBA" id="ARBA00023180"/>
    </source>
</evidence>
<dbReference type="InterPro" id="IPR038765">
    <property type="entry name" value="Papain-like_cys_pep_sf"/>
</dbReference>